<dbReference type="UniPathway" id="UPA00345"/>
<dbReference type="AlphaFoldDB" id="A0A2N1JAH3"/>
<comment type="function">
    <text evidence="8">Catalyzes the GTP-dependent ribosomal translocation step during translation elongation. During this step, the ribosome changes from the pre-translocational (PRE) to the post-translocational (POST) state as the newly formed A-site-bound peptidyl-tRNA and P-site-bound deacylated tRNA move to the P and E sites, respectively. Catalyzes the coordinated movement of the two tRNA molecules, the mRNA and conformational changes in the ribosome.</text>
</comment>
<dbReference type="InterPro" id="IPR004161">
    <property type="entry name" value="EFTu-like_2"/>
</dbReference>
<evidence type="ECO:0000256" key="2">
    <source>
        <dbReference type="ARBA" id="ARBA00005870"/>
    </source>
</evidence>
<dbReference type="InterPro" id="IPR041095">
    <property type="entry name" value="EFG_II"/>
</dbReference>
<dbReference type="GO" id="GO:0005525">
    <property type="term" value="F:GTP binding"/>
    <property type="evidence" value="ECO:0007669"/>
    <property type="project" value="UniProtKB-UniRule"/>
</dbReference>
<evidence type="ECO:0000256" key="4">
    <source>
        <dbReference type="ARBA" id="ARBA00022768"/>
    </source>
</evidence>
<dbReference type="PRINTS" id="PR00315">
    <property type="entry name" value="ELONGATNFCT"/>
</dbReference>
<keyword evidence="12" id="KW-1185">Reference proteome</keyword>
<dbReference type="PANTHER" id="PTHR43636">
    <property type="entry name" value="ELONGATION FACTOR G, MITOCHONDRIAL"/>
    <property type="match status" value="1"/>
</dbReference>
<dbReference type="InterPro" id="IPR005517">
    <property type="entry name" value="Transl_elong_EFG/EF2_IV"/>
</dbReference>
<dbReference type="InterPro" id="IPR020568">
    <property type="entry name" value="Ribosomal_Su5_D2-typ_SF"/>
</dbReference>
<dbReference type="EMBL" id="KZ454991">
    <property type="protein sequence ID" value="PKI83502.1"/>
    <property type="molecule type" value="Genomic_DNA"/>
</dbReference>
<keyword evidence="5 9" id="KW-0648">Protein biosynthesis</keyword>
<dbReference type="RefSeq" id="XP_056063333.1">
    <property type="nucleotide sequence ID" value="XM_056207358.1"/>
</dbReference>
<evidence type="ECO:0000256" key="5">
    <source>
        <dbReference type="ARBA" id="ARBA00022917"/>
    </source>
</evidence>
<dbReference type="SUPFAM" id="SSF54211">
    <property type="entry name" value="Ribosomal protein S5 domain 2-like"/>
    <property type="match status" value="1"/>
</dbReference>
<dbReference type="CDD" id="cd16262">
    <property type="entry name" value="EFG_III"/>
    <property type="match status" value="1"/>
</dbReference>
<dbReference type="FunFam" id="3.40.50.300:FF:000558">
    <property type="entry name" value="Elongation factor G, mitochondrial"/>
    <property type="match status" value="1"/>
</dbReference>
<dbReference type="FunFam" id="3.30.230.10:FF:000003">
    <property type="entry name" value="Elongation factor G"/>
    <property type="match status" value="1"/>
</dbReference>
<dbReference type="PANTHER" id="PTHR43636:SF2">
    <property type="entry name" value="ELONGATION FACTOR G, MITOCHONDRIAL"/>
    <property type="match status" value="1"/>
</dbReference>
<dbReference type="NCBIfam" id="TIGR00484">
    <property type="entry name" value="EF-G"/>
    <property type="match status" value="1"/>
</dbReference>
<dbReference type="SUPFAM" id="SSF54980">
    <property type="entry name" value="EF-G C-terminal domain-like"/>
    <property type="match status" value="2"/>
</dbReference>
<dbReference type="Gene3D" id="3.30.230.10">
    <property type="match status" value="1"/>
</dbReference>
<dbReference type="CDD" id="cd04097">
    <property type="entry name" value="mtEFG1_C"/>
    <property type="match status" value="1"/>
</dbReference>
<keyword evidence="6 9" id="KW-0496">Mitochondrion</keyword>
<dbReference type="PROSITE" id="PS00301">
    <property type="entry name" value="G_TR_1"/>
    <property type="match status" value="1"/>
</dbReference>
<keyword evidence="3 9" id="KW-0547">Nucleotide-binding</keyword>
<dbReference type="Pfam" id="PF00679">
    <property type="entry name" value="EFG_C"/>
    <property type="match status" value="1"/>
</dbReference>
<dbReference type="FunFam" id="2.40.30.10:FF:000022">
    <property type="entry name" value="Elongation factor G, mitochondrial"/>
    <property type="match status" value="1"/>
</dbReference>
<comment type="similarity">
    <text evidence="2">Belongs to the TRAFAC class translation factor GTPase superfamily. Classic translation factor GTPase family. EF-G/EF-2 subfamily.</text>
</comment>
<evidence type="ECO:0000256" key="6">
    <source>
        <dbReference type="ARBA" id="ARBA00023128"/>
    </source>
</evidence>
<dbReference type="SUPFAM" id="SSF52540">
    <property type="entry name" value="P-loop containing nucleoside triphosphate hydrolases"/>
    <property type="match status" value="1"/>
</dbReference>
<dbReference type="InterPro" id="IPR000640">
    <property type="entry name" value="EFG_V-like"/>
</dbReference>
<dbReference type="Gene3D" id="3.30.70.870">
    <property type="entry name" value="Elongation Factor G (Translational Gtpase), domain 3"/>
    <property type="match status" value="1"/>
</dbReference>
<dbReference type="CDD" id="cd04091">
    <property type="entry name" value="mtEFG1_II_like"/>
    <property type="match status" value="1"/>
</dbReference>
<feature type="domain" description="Tr-type G" evidence="10">
    <location>
        <begin position="80"/>
        <end position="383"/>
    </location>
</feature>
<evidence type="ECO:0000256" key="7">
    <source>
        <dbReference type="ARBA" id="ARBA00023134"/>
    </source>
</evidence>
<dbReference type="HAMAP" id="MF_00054_B">
    <property type="entry name" value="EF_G_EF_2_B"/>
    <property type="match status" value="1"/>
</dbReference>
<dbReference type="FunFam" id="3.30.70.870:FF:000001">
    <property type="entry name" value="Elongation factor G"/>
    <property type="match status" value="1"/>
</dbReference>
<dbReference type="Pfam" id="PF03764">
    <property type="entry name" value="EFG_IV"/>
    <property type="match status" value="1"/>
</dbReference>
<evidence type="ECO:0000256" key="1">
    <source>
        <dbReference type="ARBA" id="ARBA00004173"/>
    </source>
</evidence>
<comment type="pathway">
    <text evidence="9">Protein biosynthesis; polypeptide chain elongation.</text>
</comment>
<evidence type="ECO:0000256" key="3">
    <source>
        <dbReference type="ARBA" id="ARBA00022741"/>
    </source>
</evidence>
<dbReference type="Pfam" id="PF14492">
    <property type="entry name" value="EFG_III"/>
    <property type="match status" value="1"/>
</dbReference>
<name>A0A2N1JAH3_9BASI</name>
<dbReference type="InterPro" id="IPR014721">
    <property type="entry name" value="Ribsml_uS5_D2-typ_fold_subgr"/>
</dbReference>
<dbReference type="Gene3D" id="3.40.50.300">
    <property type="entry name" value="P-loop containing nucleotide triphosphate hydrolases"/>
    <property type="match status" value="1"/>
</dbReference>
<dbReference type="Pfam" id="PF03144">
    <property type="entry name" value="GTP_EFTU_D2"/>
    <property type="match status" value="1"/>
</dbReference>
<dbReference type="GeneID" id="80902037"/>
<reference evidence="11 12" key="1">
    <citation type="submission" date="2017-10" db="EMBL/GenBank/DDBJ databases">
        <title>A novel species of cold-tolerant Malassezia isolated from bats.</title>
        <authorList>
            <person name="Lorch J.M."/>
            <person name="Palmer J.M."/>
            <person name="Vanderwolf K.J."/>
            <person name="Schmidt K.Z."/>
            <person name="Verant M.L."/>
            <person name="Weller T.J."/>
            <person name="Blehert D.S."/>
        </authorList>
    </citation>
    <scope>NUCLEOTIDE SEQUENCE [LARGE SCALE GENOMIC DNA]</scope>
    <source>
        <strain evidence="11 12">NWHC:44797-103</strain>
    </source>
</reference>
<evidence type="ECO:0000256" key="9">
    <source>
        <dbReference type="HAMAP-Rule" id="MF_03061"/>
    </source>
</evidence>
<keyword evidence="7 9" id="KW-0342">GTP-binding</keyword>
<dbReference type="SUPFAM" id="SSF50447">
    <property type="entry name" value="Translation proteins"/>
    <property type="match status" value="1"/>
</dbReference>
<dbReference type="InterPro" id="IPR035649">
    <property type="entry name" value="EFG_V"/>
</dbReference>
<dbReference type="InterPro" id="IPR005225">
    <property type="entry name" value="Small_GTP-bd"/>
</dbReference>
<evidence type="ECO:0000259" key="10">
    <source>
        <dbReference type="PROSITE" id="PS51722"/>
    </source>
</evidence>
<feature type="binding site" evidence="9">
    <location>
        <begin position="235"/>
        <end position="238"/>
    </location>
    <ligand>
        <name>GTP</name>
        <dbReference type="ChEBI" id="CHEBI:37565"/>
    </ligand>
</feature>
<sequence>MGAVHTVHPAMLRRTPKLPSAVLRLGAQSLFFTSRPAPRSTIPARAVRCAVQTRLYATEAKSAAGNRTVEVSDADVNRLLHQRNVGISAHIDSGKTTLTERVLYYTGRIKDIHEVRGRDEVGAKMDSMDLEREKGITIQSAATYCDWKATPPTETSNMSGDAAADKDLIAIKEDFHINIIDTPGHVDFTIEVERALRVLDGAILVLCAVSGVQSQTITVDRQMRRYSVPRLSFVNKMDRAGANPWRVVDQIRQKLRMPAASVQVPIGAEDNFAGVIDLVRWKAVYNEGVKGNVVCETDEIPADLLALAKEKRTELIEQLSDADDEMAEIFIEEREPTIEELAKAIRRATIACRFSPVFLGTAIKNKGVQAMLDGACAYLPNPMERPAIANDTQLAKKIAQQATEEGKESNDVVNSAKLGSEVQLVPASDAPLVGLAFKLEESRFGQLTYMRLYQGQLRRGAVIFNSRTGKKVKVPRLVRMHADDMEDVNEIGPGEICAMFGVECSSGDTFTDGSTSLSMSAMFVPDPVISLSLTPEGKDASQNFSRALNRFQKEDPTFRVHVDSESGETIISGMGELHLEIYVERMRREYNVPCKTGKPRVAFRETIGESASFNYTHKKQTGGAGQFGRVIGRIEPMRPDEDTGKDTAFENNVVGGNIPSGYIPACEKGFNDALEKGALSGYPVCGVRFMLEDGAAHSVDSSELAFRLATASAFREAFRNAAPVILEPKMTVEIVAPVEFQGAVIGALNQRKGSIEDTEVREDEFTITAEVSLNDMFGYSSQLRGLTQGKGEFSMEYKKHEPVMPNVQVDMENDYRKSQQERK</sequence>
<dbReference type="CDD" id="cd01886">
    <property type="entry name" value="EF-G"/>
    <property type="match status" value="1"/>
</dbReference>
<gene>
    <name evidence="9 11" type="primary">MEF1</name>
    <name evidence="11" type="ORF">MVES_002390</name>
</gene>
<dbReference type="GO" id="GO:0003924">
    <property type="term" value="F:GTPase activity"/>
    <property type="evidence" value="ECO:0007669"/>
    <property type="project" value="UniProtKB-UniRule"/>
</dbReference>
<evidence type="ECO:0000313" key="12">
    <source>
        <dbReference type="Proteomes" id="UP000232875"/>
    </source>
</evidence>
<dbReference type="CDD" id="cd01434">
    <property type="entry name" value="EFG_mtEFG1_IV"/>
    <property type="match status" value="1"/>
</dbReference>
<dbReference type="GO" id="GO:0003746">
    <property type="term" value="F:translation elongation factor activity"/>
    <property type="evidence" value="ECO:0007669"/>
    <property type="project" value="UniProtKB-UniRule"/>
</dbReference>
<dbReference type="SMART" id="SM00838">
    <property type="entry name" value="EFG_C"/>
    <property type="match status" value="1"/>
</dbReference>
<dbReference type="Pfam" id="PF00009">
    <property type="entry name" value="GTP_EFTU"/>
    <property type="match status" value="1"/>
</dbReference>
<proteinExistence type="inferred from homology"/>
<accession>A0A2N1JAH3</accession>
<dbReference type="InterPro" id="IPR000795">
    <property type="entry name" value="T_Tr_GTP-bd_dom"/>
</dbReference>
<dbReference type="InterPro" id="IPR027417">
    <property type="entry name" value="P-loop_NTPase"/>
</dbReference>
<protein>
    <recommendedName>
        <fullName evidence="9">Elongation factor G, mitochondrial</fullName>
        <shortName evidence="9">EF-Gmt</shortName>
    </recommendedName>
    <alternativeName>
        <fullName evidence="9">Elongation factor G 1, mitochondrial</fullName>
        <shortName evidence="9">mEF-G 1</shortName>
    </alternativeName>
    <alternativeName>
        <fullName evidence="9">Elongation factor G1</fullName>
    </alternativeName>
</protein>
<keyword evidence="4 9" id="KW-0251">Elongation factor</keyword>
<dbReference type="InterPro" id="IPR004540">
    <property type="entry name" value="Transl_elong_EFG/EF2"/>
</dbReference>
<dbReference type="InterPro" id="IPR009022">
    <property type="entry name" value="EFG_III"/>
</dbReference>
<dbReference type="GO" id="GO:0070125">
    <property type="term" value="P:mitochondrial translational elongation"/>
    <property type="evidence" value="ECO:0007669"/>
    <property type="project" value="UniProtKB-UniRule"/>
</dbReference>
<comment type="function">
    <text evidence="9">Mitochondrial GTPase that catalyzes the GTP-dependent ribosomal translocation step during translation elongation. During this step, the ribosome changes from the pre-translocational (PRE) to the post-translocational (POST) state as the newly formed A-site-bound peptidyl-tRNA and P-site-bound deacylated tRNA move to the P and E sites, respectively. Catalyzes the coordinated movement of the two tRNA molecules, the mRNA and conformational changes in the ribosome.</text>
</comment>
<dbReference type="SMART" id="SM00889">
    <property type="entry name" value="EFG_IV"/>
    <property type="match status" value="1"/>
</dbReference>
<dbReference type="NCBIfam" id="TIGR00231">
    <property type="entry name" value="small_GTP"/>
    <property type="match status" value="1"/>
</dbReference>
<comment type="similarity">
    <text evidence="9">Belongs to the GTP-binding elongation factor family. EF-G/EF-2 subfamily.</text>
</comment>
<dbReference type="PROSITE" id="PS51722">
    <property type="entry name" value="G_TR_2"/>
    <property type="match status" value="1"/>
</dbReference>
<feature type="binding site" evidence="9">
    <location>
        <begin position="89"/>
        <end position="96"/>
    </location>
    <ligand>
        <name>GTP</name>
        <dbReference type="ChEBI" id="CHEBI:37565"/>
    </ligand>
</feature>
<dbReference type="OrthoDB" id="198619at2759"/>
<dbReference type="InterPro" id="IPR035647">
    <property type="entry name" value="EFG_III/V"/>
</dbReference>
<dbReference type="InterPro" id="IPR031157">
    <property type="entry name" value="G_TR_CS"/>
</dbReference>
<dbReference type="Gene3D" id="3.30.70.240">
    <property type="match status" value="1"/>
</dbReference>
<evidence type="ECO:0000256" key="8">
    <source>
        <dbReference type="ARBA" id="ARBA00024731"/>
    </source>
</evidence>
<dbReference type="Proteomes" id="UP000232875">
    <property type="component" value="Unassembled WGS sequence"/>
</dbReference>
<evidence type="ECO:0000313" key="11">
    <source>
        <dbReference type="EMBL" id="PKI83502.1"/>
    </source>
</evidence>
<dbReference type="InterPro" id="IPR009000">
    <property type="entry name" value="Transl_B-barrel_sf"/>
</dbReference>
<feature type="binding site" evidence="9">
    <location>
        <begin position="181"/>
        <end position="185"/>
    </location>
    <ligand>
        <name>GTP</name>
        <dbReference type="ChEBI" id="CHEBI:37565"/>
    </ligand>
</feature>
<dbReference type="GO" id="GO:0005739">
    <property type="term" value="C:mitochondrion"/>
    <property type="evidence" value="ECO:0007669"/>
    <property type="project" value="UniProtKB-SubCell"/>
</dbReference>
<dbReference type="InterPro" id="IPR047872">
    <property type="entry name" value="EFG_IV"/>
</dbReference>
<dbReference type="FunFam" id="3.30.70.240:FF:000001">
    <property type="entry name" value="Elongation factor G"/>
    <property type="match status" value="1"/>
</dbReference>
<dbReference type="Gene3D" id="2.40.30.10">
    <property type="entry name" value="Translation factors"/>
    <property type="match status" value="1"/>
</dbReference>
<dbReference type="STRING" id="2020962.A0A2N1JAH3"/>
<organism evidence="11 12">
    <name type="scientific">Malassezia vespertilionis</name>
    <dbReference type="NCBI Taxonomy" id="2020962"/>
    <lineage>
        <taxon>Eukaryota</taxon>
        <taxon>Fungi</taxon>
        <taxon>Dikarya</taxon>
        <taxon>Basidiomycota</taxon>
        <taxon>Ustilaginomycotina</taxon>
        <taxon>Malasseziomycetes</taxon>
        <taxon>Malasseziales</taxon>
        <taxon>Malasseziaceae</taxon>
        <taxon>Malassezia</taxon>
    </lineage>
</organism>
<comment type="subcellular location">
    <subcellularLocation>
        <location evidence="1 9">Mitochondrion</location>
    </subcellularLocation>
</comment>